<dbReference type="PANTHER" id="PTHR16305">
    <property type="entry name" value="TESTICULAR SOLUBLE ADENYLYL CYCLASE"/>
    <property type="match status" value="1"/>
</dbReference>
<dbReference type="Gene3D" id="3.30.70.1230">
    <property type="entry name" value="Nucleotide cyclase"/>
    <property type="match status" value="1"/>
</dbReference>
<evidence type="ECO:0000256" key="1">
    <source>
        <dbReference type="ARBA" id="ARBA00022741"/>
    </source>
</evidence>
<dbReference type="InterPro" id="IPR001054">
    <property type="entry name" value="A/G_cyclase"/>
</dbReference>
<gene>
    <name evidence="4" type="ORF">GGQ64_002865</name>
</gene>
<evidence type="ECO:0000313" key="4">
    <source>
        <dbReference type="EMBL" id="MBB3977659.1"/>
    </source>
</evidence>
<comment type="caution">
    <text evidence="4">The sequence shown here is derived from an EMBL/GenBank/DDBJ whole genome shotgun (WGS) entry which is preliminary data.</text>
</comment>
<dbReference type="RefSeq" id="WP_183805290.1">
    <property type="nucleotide sequence ID" value="NZ_JACIEE010000005.1"/>
</dbReference>
<evidence type="ECO:0000256" key="2">
    <source>
        <dbReference type="ARBA" id="ARBA00022840"/>
    </source>
</evidence>
<dbReference type="EMBL" id="JACIEE010000005">
    <property type="protein sequence ID" value="MBB3977659.1"/>
    <property type="molecule type" value="Genomic_DNA"/>
</dbReference>
<reference evidence="4 5" key="1">
    <citation type="submission" date="2020-08" db="EMBL/GenBank/DDBJ databases">
        <title>Genomic Encyclopedia of Type Strains, Phase IV (KMG-IV): sequencing the most valuable type-strain genomes for metagenomic binning, comparative biology and taxonomic classification.</title>
        <authorList>
            <person name="Goeker M."/>
        </authorList>
    </citation>
    <scope>NUCLEOTIDE SEQUENCE [LARGE SCALE GENOMIC DNA]</scope>
    <source>
        <strain evidence="4 5">DSM 100211</strain>
    </source>
</reference>
<dbReference type="Proteomes" id="UP000574761">
    <property type="component" value="Unassembled WGS sequence"/>
</dbReference>
<organism evidence="4 5">
    <name type="scientific">Mycoplana azooxidifex</name>
    <dbReference type="NCBI Taxonomy" id="1636188"/>
    <lineage>
        <taxon>Bacteria</taxon>
        <taxon>Pseudomonadati</taxon>
        <taxon>Pseudomonadota</taxon>
        <taxon>Alphaproteobacteria</taxon>
        <taxon>Hyphomicrobiales</taxon>
        <taxon>Rhizobiaceae</taxon>
        <taxon>Mycoplana</taxon>
    </lineage>
</organism>
<evidence type="ECO:0000259" key="3">
    <source>
        <dbReference type="PROSITE" id="PS50125"/>
    </source>
</evidence>
<dbReference type="Gene3D" id="3.40.50.300">
    <property type="entry name" value="P-loop containing nucleotide triphosphate hydrolases"/>
    <property type="match status" value="1"/>
</dbReference>
<dbReference type="GO" id="GO:0009190">
    <property type="term" value="P:cyclic nucleotide biosynthetic process"/>
    <property type="evidence" value="ECO:0007669"/>
    <property type="project" value="InterPro"/>
</dbReference>
<dbReference type="Pfam" id="PF13191">
    <property type="entry name" value="AAA_16"/>
    <property type="match status" value="1"/>
</dbReference>
<dbReference type="GO" id="GO:0005524">
    <property type="term" value="F:ATP binding"/>
    <property type="evidence" value="ECO:0007669"/>
    <property type="project" value="UniProtKB-KW"/>
</dbReference>
<dbReference type="SUPFAM" id="SSF48452">
    <property type="entry name" value="TPR-like"/>
    <property type="match status" value="1"/>
</dbReference>
<sequence>MSKAGRLIQTGALSGERRQVTALFYDIVGSTALLHQLDPEEFGDMQRALHNEAAAVIRNNSGYLEWIQGDGGCAFFGFPQPSEDAAECAVMSALEIVERCEQHFGSNLKVRVGVATGVVVLAEASNPTLPHQTEVIGIAPALAARIQSEAAPNGIAVAEATYRLTSGVFEFEEIGYREIRGFNEPVALWRPIARRQPSDRFTASRRVSAPLVGRDEEIELCRRRWARAIDGNGQFVFLHGNAGIGKSRLITEFRRDLERQGVDTVVFQCQPRGRTKPLHPFLELIRQLVAEASKQAEPDRDAIVRYLRSLSCEVGELDAEIVAFLMLGKTQESSGEAWLIDLSDEEIRARAVEAMLAVLTSTAASKPILIVVEDLHWADTLTSALVARLPEWIEARPVLTLATSRDAIESHLLDDPNVLAMQLSGLTAQATSELIEGIWETTPPDGLAAFVYEKSDGVPLFAEQLALLLRERTKESIQDRSAWEAPLREGVINLRDLISTRLADLGPLRRVAQIASVIGREFRRKLLVAVMEPEQLPISLDEAIEKLVHAGILRRKSAGANDRFCHVLIQEAAYDSLLKSERRQIHGRIARLVQTGSVSPLPDETMAWHFELAGQPLEAARYGIQAAEACGLRSAMYEAEHLLDTAERQLVQAEKGDDADDLLLRLLAIRGPVSAALFGRGGERARSIYERGVSLCAEHKDQDRAKWFPLYWGWWFTAPDYETQRARSDILVRDLEGSADPEVRLQSLHCAWATNEDAGQHLHCLKCVEDGLKLYDESRARFSRGRYGGHDARVCGLGERAFSLWFIGNDAGSSKSINAAKQWAEHVNHLNSLLHALEFDIELKRYRNDHAGVIAAADRIAELAEAVPGVLAKATLFRAWARGLSKDKEAGLAEFEAGLKRQREIATYEGAPVYEGMRAELFERAGRNDEALSILDSAIAASIGSGQVFWLAELLRQRALLRHARHEPEKAIAMDLGRALQVAAEQHASALVSRARLDLKRLGIRAAAPDA</sequence>
<feature type="domain" description="Guanylate cyclase" evidence="3">
    <location>
        <begin position="21"/>
        <end position="147"/>
    </location>
</feature>
<proteinExistence type="predicted"/>
<dbReference type="GO" id="GO:0004016">
    <property type="term" value="F:adenylate cyclase activity"/>
    <property type="evidence" value="ECO:0007669"/>
    <property type="project" value="UniProtKB-ARBA"/>
</dbReference>
<dbReference type="InterPro" id="IPR011990">
    <property type="entry name" value="TPR-like_helical_dom_sf"/>
</dbReference>
<dbReference type="InterPro" id="IPR029787">
    <property type="entry name" value="Nucleotide_cyclase"/>
</dbReference>
<dbReference type="CDD" id="cd07302">
    <property type="entry name" value="CHD"/>
    <property type="match status" value="1"/>
</dbReference>
<dbReference type="GO" id="GO:0005737">
    <property type="term" value="C:cytoplasm"/>
    <property type="evidence" value="ECO:0007669"/>
    <property type="project" value="TreeGrafter"/>
</dbReference>
<dbReference type="Pfam" id="PF00211">
    <property type="entry name" value="Guanylate_cyc"/>
    <property type="match status" value="1"/>
</dbReference>
<dbReference type="PANTHER" id="PTHR16305:SF28">
    <property type="entry name" value="GUANYLATE CYCLASE DOMAIN-CONTAINING PROTEIN"/>
    <property type="match status" value="1"/>
</dbReference>
<evidence type="ECO:0000313" key="5">
    <source>
        <dbReference type="Proteomes" id="UP000574761"/>
    </source>
</evidence>
<dbReference type="InterPro" id="IPR027417">
    <property type="entry name" value="P-loop_NTPase"/>
</dbReference>
<dbReference type="InterPro" id="IPR041664">
    <property type="entry name" value="AAA_16"/>
</dbReference>
<dbReference type="PROSITE" id="PS50125">
    <property type="entry name" value="GUANYLATE_CYCLASE_2"/>
    <property type="match status" value="1"/>
</dbReference>
<protein>
    <submittedName>
        <fullName evidence="4">Class 3 adenylate cyclase/predicted ATPase</fullName>
    </submittedName>
</protein>
<keyword evidence="5" id="KW-1185">Reference proteome</keyword>
<name>A0A7W6GL84_9HYPH</name>
<keyword evidence="2" id="KW-0067">ATP-binding</keyword>
<dbReference type="SMART" id="SM00044">
    <property type="entry name" value="CYCc"/>
    <property type="match status" value="1"/>
</dbReference>
<dbReference type="SUPFAM" id="SSF52540">
    <property type="entry name" value="P-loop containing nucleoside triphosphate hydrolases"/>
    <property type="match status" value="1"/>
</dbReference>
<keyword evidence="1" id="KW-0547">Nucleotide-binding</keyword>
<accession>A0A7W6GL84</accession>
<dbReference type="AlphaFoldDB" id="A0A7W6GL84"/>
<dbReference type="GO" id="GO:0035556">
    <property type="term" value="P:intracellular signal transduction"/>
    <property type="evidence" value="ECO:0007669"/>
    <property type="project" value="InterPro"/>
</dbReference>
<dbReference type="SUPFAM" id="SSF55073">
    <property type="entry name" value="Nucleotide cyclase"/>
    <property type="match status" value="1"/>
</dbReference>